<sequence length="299" mass="34665">MSVTSKSPLDVLVTAWAVAERALPAYRHVNSPKKFTQHQLFACLVLKNFQRLDYRGITEQLFDCPSLTEAIELDYIPHYKPLQKAAQRLLACEEVQSLLDETVAMQMGRRKRVPDAAIDSTGLEATCASAYFVRRRKTKDSPWKTVVYQRYPKLSLVSDVRTHFILAYRVGNGPRPDVDEFQGLIDQASKRVRLHRILADAGYDSEPNHQFARDKFRLRTIIPAKHGRPTDKPASGRYRRLMQLRFDANTYRQRSQVETVMSMIKRRQGNFVRGKTDHARHKELQLMVLTHNVMILWWA</sequence>
<gene>
    <name evidence="2" type="ORF">Pan97_24040</name>
</gene>
<dbReference type="KEGG" id="bvo:Pan97_24040"/>
<organism evidence="2 3">
    <name type="scientific">Bremerella volcania</name>
    <dbReference type="NCBI Taxonomy" id="2527984"/>
    <lineage>
        <taxon>Bacteria</taxon>
        <taxon>Pseudomonadati</taxon>
        <taxon>Planctomycetota</taxon>
        <taxon>Planctomycetia</taxon>
        <taxon>Pirellulales</taxon>
        <taxon>Pirellulaceae</taxon>
        <taxon>Bremerella</taxon>
    </lineage>
</organism>
<feature type="domain" description="Transposase IS4-like" evidence="1">
    <location>
        <begin position="117"/>
        <end position="292"/>
    </location>
</feature>
<dbReference type="RefSeq" id="WP_144972694.1">
    <property type="nucleotide sequence ID" value="NZ_CP036289.1"/>
</dbReference>
<keyword evidence="3" id="KW-1185">Reference proteome</keyword>
<dbReference type="AlphaFoldDB" id="A0A518C837"/>
<dbReference type="OrthoDB" id="258443at2"/>
<evidence type="ECO:0000313" key="3">
    <source>
        <dbReference type="Proteomes" id="UP000318626"/>
    </source>
</evidence>
<name>A0A518C837_9BACT</name>
<reference evidence="3" key="1">
    <citation type="submission" date="2019-02" db="EMBL/GenBank/DDBJ databases">
        <title>Deep-cultivation of Planctomycetes and their phenomic and genomic characterization uncovers novel biology.</title>
        <authorList>
            <person name="Wiegand S."/>
            <person name="Jogler M."/>
            <person name="Boedeker C."/>
            <person name="Pinto D."/>
            <person name="Vollmers J."/>
            <person name="Rivas-Marin E."/>
            <person name="Kohn T."/>
            <person name="Peeters S.H."/>
            <person name="Heuer A."/>
            <person name="Rast P."/>
            <person name="Oberbeckmann S."/>
            <person name="Bunk B."/>
            <person name="Jeske O."/>
            <person name="Meyerdierks A."/>
            <person name="Storesund J.E."/>
            <person name="Kallscheuer N."/>
            <person name="Luecker S."/>
            <person name="Lage O.M."/>
            <person name="Pohl T."/>
            <person name="Merkel B.J."/>
            <person name="Hornburger P."/>
            <person name="Mueller R.-W."/>
            <person name="Bruemmer F."/>
            <person name="Labrenz M."/>
            <person name="Spormann A.M."/>
            <person name="Op den Camp H."/>
            <person name="Overmann J."/>
            <person name="Amann R."/>
            <person name="Jetten M.S.M."/>
            <person name="Mascher T."/>
            <person name="Medema M.H."/>
            <person name="Devos D.P."/>
            <person name="Kaster A.-K."/>
            <person name="Ovreas L."/>
            <person name="Rohde M."/>
            <person name="Galperin M.Y."/>
            <person name="Jogler C."/>
        </authorList>
    </citation>
    <scope>NUCLEOTIDE SEQUENCE [LARGE SCALE GENOMIC DNA]</scope>
    <source>
        <strain evidence="3">Pan97</strain>
    </source>
</reference>
<evidence type="ECO:0000259" key="1">
    <source>
        <dbReference type="Pfam" id="PF01609"/>
    </source>
</evidence>
<protein>
    <submittedName>
        <fullName evidence="2">Transposase DDE domain protein</fullName>
    </submittedName>
</protein>
<dbReference type="InterPro" id="IPR002559">
    <property type="entry name" value="Transposase_11"/>
</dbReference>
<dbReference type="EMBL" id="CP036289">
    <property type="protein sequence ID" value="QDU75374.1"/>
    <property type="molecule type" value="Genomic_DNA"/>
</dbReference>
<accession>A0A518C837</accession>
<dbReference type="Pfam" id="PF01609">
    <property type="entry name" value="DDE_Tnp_1"/>
    <property type="match status" value="1"/>
</dbReference>
<dbReference type="GO" id="GO:0004803">
    <property type="term" value="F:transposase activity"/>
    <property type="evidence" value="ECO:0007669"/>
    <property type="project" value="InterPro"/>
</dbReference>
<dbReference type="GO" id="GO:0003677">
    <property type="term" value="F:DNA binding"/>
    <property type="evidence" value="ECO:0007669"/>
    <property type="project" value="InterPro"/>
</dbReference>
<proteinExistence type="predicted"/>
<evidence type="ECO:0000313" key="2">
    <source>
        <dbReference type="EMBL" id="QDU75374.1"/>
    </source>
</evidence>
<dbReference type="Proteomes" id="UP000318626">
    <property type="component" value="Chromosome"/>
</dbReference>
<dbReference type="GO" id="GO:0006313">
    <property type="term" value="P:DNA transposition"/>
    <property type="evidence" value="ECO:0007669"/>
    <property type="project" value="InterPro"/>
</dbReference>